<reference evidence="1 2" key="1">
    <citation type="submission" date="2022-07" db="EMBL/GenBank/DDBJ databases">
        <title>Methylomonas rivi sp. nov., Methylomonas rosea sp. nov., Methylomonas aureus sp. nov. and Methylomonas subterranea sp. nov., four novel methanotrophs isolated from a freshwater creek and the deep terrestrial subsurface.</title>
        <authorList>
            <person name="Abin C."/>
            <person name="Sankaranarayanan K."/>
            <person name="Garner C."/>
            <person name="Sindelar R."/>
            <person name="Kotary K."/>
            <person name="Garner R."/>
            <person name="Barclay S."/>
            <person name="Lawson P."/>
            <person name="Krumholz L."/>
        </authorList>
    </citation>
    <scope>NUCLEOTIDE SEQUENCE [LARGE SCALE GENOMIC DNA]</scope>
    <source>
        <strain evidence="1 2">SURF-2</strain>
    </source>
</reference>
<comment type="caution">
    <text evidence="1">The sequence shown here is derived from an EMBL/GenBank/DDBJ whole genome shotgun (WGS) entry which is preliminary data.</text>
</comment>
<dbReference type="EMBL" id="JANIBJ010000019">
    <property type="protein sequence ID" value="MCQ8104690.1"/>
    <property type="molecule type" value="Genomic_DNA"/>
</dbReference>
<protein>
    <submittedName>
        <fullName evidence="1">Uncharacterized protein</fullName>
    </submittedName>
</protein>
<dbReference type="RefSeq" id="WP_256602491.1">
    <property type="nucleotide sequence ID" value="NZ_JANIBJ010000019.1"/>
</dbReference>
<evidence type="ECO:0000313" key="2">
    <source>
        <dbReference type="Proteomes" id="UP001524499"/>
    </source>
</evidence>
<proteinExistence type="predicted"/>
<gene>
    <name evidence="1" type="ORF">NP590_11285</name>
</gene>
<evidence type="ECO:0000313" key="1">
    <source>
        <dbReference type="EMBL" id="MCQ8104690.1"/>
    </source>
</evidence>
<name>A0ABT1TGV4_9GAMM</name>
<dbReference type="Proteomes" id="UP001524499">
    <property type="component" value="Unassembled WGS sequence"/>
</dbReference>
<keyword evidence="2" id="KW-1185">Reference proteome</keyword>
<accession>A0ABT1TGV4</accession>
<organism evidence="1 2">
    <name type="scientific">Methylomonas subterranea</name>
    <dbReference type="NCBI Taxonomy" id="2952225"/>
    <lineage>
        <taxon>Bacteria</taxon>
        <taxon>Pseudomonadati</taxon>
        <taxon>Pseudomonadota</taxon>
        <taxon>Gammaproteobacteria</taxon>
        <taxon>Methylococcales</taxon>
        <taxon>Methylococcaceae</taxon>
        <taxon>Methylomonas</taxon>
    </lineage>
</organism>
<sequence>MAEYDKQRLLFGQFFQGLDKPLKTFAVQSQVESPRAFVTRHKILNGTYTVDDSERTVATTEQALRATSLYTKFGIVRFGFVNRHLRSLHRRWYFCTRTRRNMFPGGPVPYLLGL</sequence>